<feature type="transmembrane region" description="Helical" evidence="7">
    <location>
        <begin position="306"/>
        <end position="326"/>
    </location>
</feature>
<keyword evidence="3" id="KW-0732">Signal</keyword>
<keyword evidence="10" id="KW-1185">Reference proteome</keyword>
<evidence type="ECO:0000256" key="7">
    <source>
        <dbReference type="SAM" id="Phobius"/>
    </source>
</evidence>
<evidence type="ECO:0000256" key="3">
    <source>
        <dbReference type="ARBA" id="ARBA00022729"/>
    </source>
</evidence>
<feature type="domain" description="GOST seven transmembrane" evidence="8">
    <location>
        <begin position="273"/>
        <end position="482"/>
    </location>
</feature>
<dbReference type="InterPro" id="IPR053937">
    <property type="entry name" value="GOST_TM"/>
</dbReference>
<dbReference type="GO" id="GO:0016020">
    <property type="term" value="C:membrane"/>
    <property type="evidence" value="ECO:0007669"/>
    <property type="project" value="UniProtKB-SubCell"/>
</dbReference>
<feature type="transmembrane region" description="Helical" evidence="7">
    <location>
        <begin position="413"/>
        <end position="435"/>
    </location>
</feature>
<feature type="transmembrane region" description="Helical" evidence="7">
    <location>
        <begin position="548"/>
        <end position="570"/>
    </location>
</feature>
<feature type="transmembrane region" description="Helical" evidence="7">
    <location>
        <begin position="456"/>
        <end position="481"/>
    </location>
</feature>
<dbReference type="AlphaFoldDB" id="A0A843TVY3"/>
<feature type="domain" description="GOST seven transmembrane" evidence="8">
    <location>
        <begin position="527"/>
        <end position="575"/>
    </location>
</feature>
<keyword evidence="5 7" id="KW-0472">Membrane</keyword>
<evidence type="ECO:0000313" key="9">
    <source>
        <dbReference type="EMBL" id="MQL73670.1"/>
    </source>
</evidence>
<evidence type="ECO:0000256" key="1">
    <source>
        <dbReference type="ARBA" id="ARBA00004141"/>
    </source>
</evidence>
<accession>A0A843TVY3</accession>
<gene>
    <name evidence="9" type="ORF">Taro_006032</name>
</gene>
<feature type="non-terminal residue" evidence="9">
    <location>
        <position position="1"/>
    </location>
</feature>
<comment type="subcellular location">
    <subcellularLocation>
        <location evidence="1">Membrane</location>
        <topology evidence="1">Multi-pass membrane protein</topology>
    </subcellularLocation>
</comment>
<dbReference type="Pfam" id="PF06814">
    <property type="entry name" value="GOST_TM"/>
    <property type="match status" value="2"/>
</dbReference>
<reference evidence="9" key="1">
    <citation type="submission" date="2017-07" db="EMBL/GenBank/DDBJ databases">
        <title>Taro Niue Genome Assembly and Annotation.</title>
        <authorList>
            <person name="Atibalentja N."/>
            <person name="Keating K."/>
            <person name="Fields C.J."/>
        </authorList>
    </citation>
    <scope>NUCLEOTIDE SEQUENCE</scope>
    <source>
        <strain evidence="9">Niue_2</strain>
        <tissue evidence="9">Leaf</tissue>
    </source>
</reference>
<feature type="compositionally biased region" description="Polar residues" evidence="6">
    <location>
        <begin position="604"/>
        <end position="614"/>
    </location>
</feature>
<evidence type="ECO:0000256" key="2">
    <source>
        <dbReference type="ARBA" id="ARBA00022692"/>
    </source>
</evidence>
<evidence type="ECO:0000256" key="5">
    <source>
        <dbReference type="ARBA" id="ARBA00023136"/>
    </source>
</evidence>
<dbReference type="GO" id="GO:0005794">
    <property type="term" value="C:Golgi apparatus"/>
    <property type="evidence" value="ECO:0007669"/>
    <property type="project" value="TreeGrafter"/>
</dbReference>
<evidence type="ECO:0000256" key="4">
    <source>
        <dbReference type="ARBA" id="ARBA00022989"/>
    </source>
</evidence>
<comment type="caution">
    <text evidence="9">The sequence shown here is derived from an EMBL/GenBank/DDBJ whole genome shotgun (WGS) entry which is preliminary data.</text>
</comment>
<evidence type="ECO:0000313" key="10">
    <source>
        <dbReference type="Proteomes" id="UP000652761"/>
    </source>
</evidence>
<evidence type="ECO:0000256" key="6">
    <source>
        <dbReference type="SAM" id="MobiDB-lite"/>
    </source>
</evidence>
<dbReference type="OrthoDB" id="19932at2759"/>
<dbReference type="PANTHER" id="PTHR21229">
    <property type="entry name" value="LUNG SEVEN TRANSMEMBRANE RECEPTOR"/>
    <property type="match status" value="1"/>
</dbReference>
<dbReference type="EMBL" id="NMUH01000176">
    <property type="protein sequence ID" value="MQL73670.1"/>
    <property type="molecule type" value="Genomic_DNA"/>
</dbReference>
<feature type="transmembrane region" description="Helical" evidence="7">
    <location>
        <begin position="274"/>
        <end position="294"/>
    </location>
</feature>
<name>A0A843TVY3_COLES</name>
<dbReference type="InterPro" id="IPR009637">
    <property type="entry name" value="GPR107/GPR108-like"/>
</dbReference>
<keyword evidence="2 7" id="KW-0812">Transmembrane</keyword>
<evidence type="ECO:0000259" key="8">
    <source>
        <dbReference type="Pfam" id="PF06814"/>
    </source>
</evidence>
<keyword evidence="4 7" id="KW-1133">Transmembrane helix</keyword>
<sequence>WPADFFPPTPPPPPPKLFSLSVSYSRRNSRSSHPLSISLYPVTLLFSAPFSAPMAARAAHRIRPGPSLLLLLSSLYLLRVDASVHDYAGEKFAAKGNAFILHGGSEGLYASSRPPADPTTSPDAANGDSFIRFEKITFRRPKEAAGSGKEDDVKTVQAIIFEVEDRETIGGSAYGGQRAICCTPDLAKLGACAQGTVIYRPSTLNPKWPQVLDVTFKGNELVAALPSHTIPIMRTGMYNLYFIYCDSSLNGLTIEGKTIWKNPSGYLPGRMSPLMNFYGAMSLAFVILGIFWFSQYARFWREVLPLQNSITLVIALGMFETTMWYFEYAEFNKTGVRPTGITIWAVTFGTVKRTVARVIILVVSMGFGVVRPTLGGLTSKVVMLGTTFFLASEVLELAENVGTVSDLSGKARLFLVLPVAFLDAFFILWIFTSLSKTLDKLQTRRLTAKLEIYRKFTNALGVTVIVSVCWIGYEVILFSLLKCFWGVRLLKDYDMTSETSSCLKKSIIHLGLRFITLHLNSNKILTIFYLFLYCKSTDVYNERWQNAWIIPAFWQVLSFSLLCVICVLWAPSQNSMRYAYSDDGSEEFDRDDTLSLIKPAPLQSKDNWSSSSPDGKTALTIDVTPLEEDKRE</sequence>
<feature type="region of interest" description="Disordered" evidence="6">
    <location>
        <begin position="598"/>
        <end position="632"/>
    </location>
</feature>
<proteinExistence type="predicted"/>
<dbReference type="Proteomes" id="UP000652761">
    <property type="component" value="Unassembled WGS sequence"/>
</dbReference>
<protein>
    <recommendedName>
        <fullName evidence="8">GOST seven transmembrane domain-containing protein</fullName>
    </recommendedName>
</protein>
<organism evidence="9 10">
    <name type="scientific">Colocasia esculenta</name>
    <name type="common">Wild taro</name>
    <name type="synonym">Arum esculentum</name>
    <dbReference type="NCBI Taxonomy" id="4460"/>
    <lineage>
        <taxon>Eukaryota</taxon>
        <taxon>Viridiplantae</taxon>
        <taxon>Streptophyta</taxon>
        <taxon>Embryophyta</taxon>
        <taxon>Tracheophyta</taxon>
        <taxon>Spermatophyta</taxon>
        <taxon>Magnoliopsida</taxon>
        <taxon>Liliopsida</taxon>
        <taxon>Araceae</taxon>
        <taxon>Aroideae</taxon>
        <taxon>Colocasieae</taxon>
        <taxon>Colocasia</taxon>
    </lineage>
</organism>
<dbReference type="PANTHER" id="PTHR21229:SF15">
    <property type="entry name" value="LUNG SEVEN TRANSMEMBRANE RECEPTOR FAMILY PROTEIN"/>
    <property type="match status" value="1"/>
</dbReference>